<evidence type="ECO:0000313" key="2">
    <source>
        <dbReference type="EnsemblPlants" id="TuG1812G0400001830.01.T01.cds438112"/>
    </source>
</evidence>
<dbReference type="Proteomes" id="UP000015106">
    <property type="component" value="Chromosome 4"/>
</dbReference>
<reference evidence="2" key="3">
    <citation type="submission" date="2022-06" db="UniProtKB">
        <authorList>
            <consortium name="EnsemblPlants"/>
        </authorList>
    </citation>
    <scope>IDENTIFICATION</scope>
</reference>
<evidence type="ECO:0000313" key="3">
    <source>
        <dbReference type="Proteomes" id="UP000015106"/>
    </source>
</evidence>
<reference evidence="3" key="1">
    <citation type="journal article" date="2013" name="Nature">
        <title>Draft genome of the wheat A-genome progenitor Triticum urartu.</title>
        <authorList>
            <person name="Ling H.Q."/>
            <person name="Zhao S."/>
            <person name="Liu D."/>
            <person name="Wang J."/>
            <person name="Sun H."/>
            <person name="Zhang C."/>
            <person name="Fan H."/>
            <person name="Li D."/>
            <person name="Dong L."/>
            <person name="Tao Y."/>
            <person name="Gao C."/>
            <person name="Wu H."/>
            <person name="Li Y."/>
            <person name="Cui Y."/>
            <person name="Guo X."/>
            <person name="Zheng S."/>
            <person name="Wang B."/>
            <person name="Yu K."/>
            <person name="Liang Q."/>
            <person name="Yang W."/>
            <person name="Lou X."/>
            <person name="Chen J."/>
            <person name="Feng M."/>
            <person name="Jian J."/>
            <person name="Zhang X."/>
            <person name="Luo G."/>
            <person name="Jiang Y."/>
            <person name="Liu J."/>
            <person name="Wang Z."/>
            <person name="Sha Y."/>
            <person name="Zhang B."/>
            <person name="Wu H."/>
            <person name="Tang D."/>
            <person name="Shen Q."/>
            <person name="Xue P."/>
            <person name="Zou S."/>
            <person name="Wang X."/>
            <person name="Liu X."/>
            <person name="Wang F."/>
            <person name="Yang Y."/>
            <person name="An X."/>
            <person name="Dong Z."/>
            <person name="Zhang K."/>
            <person name="Zhang X."/>
            <person name="Luo M.C."/>
            <person name="Dvorak J."/>
            <person name="Tong Y."/>
            <person name="Wang J."/>
            <person name="Yang H."/>
            <person name="Li Z."/>
            <person name="Wang D."/>
            <person name="Zhang A."/>
            <person name="Wang J."/>
        </authorList>
    </citation>
    <scope>NUCLEOTIDE SEQUENCE</scope>
    <source>
        <strain evidence="3">cv. G1812</strain>
    </source>
</reference>
<proteinExistence type="predicted"/>
<evidence type="ECO:0000256" key="1">
    <source>
        <dbReference type="SAM" id="MobiDB-lite"/>
    </source>
</evidence>
<accession>A0A8R7U648</accession>
<reference evidence="2" key="2">
    <citation type="submission" date="2018-03" db="EMBL/GenBank/DDBJ databases">
        <title>The Triticum urartu genome reveals the dynamic nature of wheat genome evolution.</title>
        <authorList>
            <person name="Ling H."/>
            <person name="Ma B."/>
            <person name="Shi X."/>
            <person name="Liu H."/>
            <person name="Dong L."/>
            <person name="Sun H."/>
            <person name="Cao Y."/>
            <person name="Gao Q."/>
            <person name="Zheng S."/>
            <person name="Li Y."/>
            <person name="Yu Y."/>
            <person name="Du H."/>
            <person name="Qi M."/>
            <person name="Li Y."/>
            <person name="Yu H."/>
            <person name="Cui Y."/>
            <person name="Wang N."/>
            <person name="Chen C."/>
            <person name="Wu H."/>
            <person name="Zhao Y."/>
            <person name="Zhang J."/>
            <person name="Li Y."/>
            <person name="Zhou W."/>
            <person name="Zhang B."/>
            <person name="Hu W."/>
            <person name="Eijk M."/>
            <person name="Tang J."/>
            <person name="Witsenboer H."/>
            <person name="Zhao S."/>
            <person name="Li Z."/>
            <person name="Zhang A."/>
            <person name="Wang D."/>
            <person name="Liang C."/>
        </authorList>
    </citation>
    <scope>NUCLEOTIDE SEQUENCE [LARGE SCALE GENOMIC DNA]</scope>
    <source>
        <strain evidence="2">cv. G1812</strain>
    </source>
</reference>
<dbReference type="EnsemblPlants" id="TuG1812G0400001830.01.T01">
    <property type="protein sequence ID" value="TuG1812G0400001830.01.T01.cds438112"/>
    <property type="gene ID" value="TuG1812G0400001830.01"/>
</dbReference>
<keyword evidence="3" id="KW-1185">Reference proteome</keyword>
<dbReference type="Gramene" id="TuG1812G0400001830.01.T01">
    <property type="protein sequence ID" value="TuG1812G0400001830.01.T01.cds438112"/>
    <property type="gene ID" value="TuG1812G0400001830.01"/>
</dbReference>
<organism evidence="2 3">
    <name type="scientific">Triticum urartu</name>
    <name type="common">Red wild einkorn</name>
    <name type="synonym">Crithodium urartu</name>
    <dbReference type="NCBI Taxonomy" id="4572"/>
    <lineage>
        <taxon>Eukaryota</taxon>
        <taxon>Viridiplantae</taxon>
        <taxon>Streptophyta</taxon>
        <taxon>Embryophyta</taxon>
        <taxon>Tracheophyta</taxon>
        <taxon>Spermatophyta</taxon>
        <taxon>Magnoliopsida</taxon>
        <taxon>Liliopsida</taxon>
        <taxon>Poales</taxon>
        <taxon>Poaceae</taxon>
        <taxon>BOP clade</taxon>
        <taxon>Pooideae</taxon>
        <taxon>Triticodae</taxon>
        <taxon>Triticeae</taxon>
        <taxon>Triticinae</taxon>
        <taxon>Triticum</taxon>
    </lineage>
</organism>
<dbReference type="AlphaFoldDB" id="A0A8R7U648"/>
<sequence length="108" mass="11952">MAAVHRGQRRLPPLASGVRGQHRHRDWSTPSVHLDRRLPPSPAPDPTTAPGLSIVLQAHRQRAQEEVVLLGSSTVSVLSHHHHADAPYTPMDLHLTRTGGFPPPRWRA</sequence>
<feature type="region of interest" description="Disordered" evidence="1">
    <location>
        <begin position="1"/>
        <end position="50"/>
    </location>
</feature>
<protein>
    <submittedName>
        <fullName evidence="2">Uncharacterized protein</fullName>
    </submittedName>
</protein>
<name>A0A8R7U648_TRIUA</name>